<evidence type="ECO:0000256" key="4">
    <source>
        <dbReference type="ARBA" id="ARBA00022741"/>
    </source>
</evidence>
<keyword evidence="7 9" id="KW-0030">Aminoacyl-tRNA synthetase</keyword>
<keyword evidence="5 9" id="KW-0067">ATP-binding</keyword>
<dbReference type="RefSeq" id="WP_225673124.1">
    <property type="nucleotide sequence ID" value="NZ_JAEDAH010000032.1"/>
</dbReference>
<accession>A0ABS7ZQ13</accession>
<sequence>MSQVEPHRRVVSGMRPTGALHLGHYHGVLKNWVRLQHEYECFFFVADWHALTTDYESTSGIRASSQRMLVDWLAAGVNPGSATLFVQSQVPEIAELHLLLSMITPNAWLERVPAYKDMQERLQERSASTYGLLGYPLLQSADILAYRAGLVPVGADQEPHVEIAREIARRFNFLYGRDEGFEQQAEAAIRKLGKKNAALYKLLHSAHRTHGDEGALETARALVREQAQLTLADKERLLGYLEGLGKSILAEPRSLLTETARMPGLDGQKMSKSGSNLIPLRAEPEDVEKRVRTMHTDPARIRLTDPGEPERCPVWQLHQLYSDESVRDTVQLQCRSAGWGCLECKQPVIDAIIAEQAPIRERAEQFENNPDLLKRLLSEGTEKARDEVRSTLQDVREVMGLTGI</sequence>
<organism evidence="10 11">
    <name type="scientific">Thalassolituus marinus</name>
    <dbReference type="NCBI Taxonomy" id="671053"/>
    <lineage>
        <taxon>Bacteria</taxon>
        <taxon>Pseudomonadati</taxon>
        <taxon>Pseudomonadota</taxon>
        <taxon>Gammaproteobacteria</taxon>
        <taxon>Oceanospirillales</taxon>
        <taxon>Oceanospirillaceae</taxon>
        <taxon>Thalassolituus</taxon>
    </lineage>
</organism>
<comment type="caution">
    <text evidence="10">The sequence shown here is derived from an EMBL/GenBank/DDBJ whole genome shotgun (WGS) entry which is preliminary data.</text>
</comment>
<dbReference type="NCBIfam" id="TIGR00233">
    <property type="entry name" value="trpS"/>
    <property type="match status" value="1"/>
</dbReference>
<dbReference type="GO" id="GO:0004830">
    <property type="term" value="F:tryptophan-tRNA ligase activity"/>
    <property type="evidence" value="ECO:0007669"/>
    <property type="project" value="UniProtKB-EC"/>
</dbReference>
<dbReference type="EC" id="6.1.1.2" evidence="2 8"/>
<evidence type="ECO:0000256" key="8">
    <source>
        <dbReference type="NCBIfam" id="TIGR00233"/>
    </source>
</evidence>
<evidence type="ECO:0000256" key="7">
    <source>
        <dbReference type="ARBA" id="ARBA00023146"/>
    </source>
</evidence>
<dbReference type="InterPro" id="IPR002305">
    <property type="entry name" value="aa-tRNA-synth_Ic"/>
</dbReference>
<dbReference type="Proteomes" id="UP000714380">
    <property type="component" value="Unassembled WGS sequence"/>
</dbReference>
<dbReference type="PROSITE" id="PS00178">
    <property type="entry name" value="AA_TRNA_LIGASE_I"/>
    <property type="match status" value="1"/>
</dbReference>
<dbReference type="Pfam" id="PF00579">
    <property type="entry name" value="tRNA-synt_1b"/>
    <property type="match status" value="2"/>
</dbReference>
<protein>
    <recommendedName>
        <fullName evidence="2 8">Tryptophan--tRNA ligase</fullName>
        <ecNumber evidence="2 8">6.1.1.2</ecNumber>
    </recommendedName>
</protein>
<evidence type="ECO:0000256" key="5">
    <source>
        <dbReference type="ARBA" id="ARBA00022840"/>
    </source>
</evidence>
<evidence type="ECO:0000256" key="6">
    <source>
        <dbReference type="ARBA" id="ARBA00022917"/>
    </source>
</evidence>
<dbReference type="CDD" id="cd00806">
    <property type="entry name" value="TrpRS_core"/>
    <property type="match status" value="1"/>
</dbReference>
<evidence type="ECO:0000313" key="11">
    <source>
        <dbReference type="Proteomes" id="UP000714380"/>
    </source>
</evidence>
<keyword evidence="4 9" id="KW-0547">Nucleotide-binding</keyword>
<keyword evidence="11" id="KW-1185">Reference proteome</keyword>
<dbReference type="SUPFAM" id="SSF52374">
    <property type="entry name" value="Nucleotidylyl transferase"/>
    <property type="match status" value="1"/>
</dbReference>
<dbReference type="Gene3D" id="3.40.50.620">
    <property type="entry name" value="HUPs"/>
    <property type="match status" value="1"/>
</dbReference>
<evidence type="ECO:0000256" key="9">
    <source>
        <dbReference type="RuleBase" id="RU363036"/>
    </source>
</evidence>
<dbReference type="InterPro" id="IPR050203">
    <property type="entry name" value="Trp-tRNA_synthetase"/>
</dbReference>
<dbReference type="InterPro" id="IPR002306">
    <property type="entry name" value="Trp-tRNA-ligase"/>
</dbReference>
<keyword evidence="6 9" id="KW-0648">Protein biosynthesis</keyword>
<dbReference type="PRINTS" id="PR01039">
    <property type="entry name" value="TRNASYNTHTRP"/>
</dbReference>
<dbReference type="Gene3D" id="1.10.240.10">
    <property type="entry name" value="Tyrosyl-Transfer RNA Synthetase"/>
    <property type="match status" value="1"/>
</dbReference>
<evidence type="ECO:0000256" key="3">
    <source>
        <dbReference type="ARBA" id="ARBA00022598"/>
    </source>
</evidence>
<dbReference type="PANTHER" id="PTHR43766">
    <property type="entry name" value="TRYPTOPHAN--TRNA LIGASE, MITOCHONDRIAL"/>
    <property type="match status" value="1"/>
</dbReference>
<evidence type="ECO:0000313" key="10">
    <source>
        <dbReference type="EMBL" id="MCA6063278.1"/>
    </source>
</evidence>
<proteinExistence type="inferred from homology"/>
<gene>
    <name evidence="10" type="ORF">I9W95_06625</name>
</gene>
<dbReference type="NCBIfam" id="NF008922">
    <property type="entry name" value="PRK12283.1"/>
    <property type="match status" value="1"/>
</dbReference>
<keyword evidence="3 9" id="KW-0436">Ligase</keyword>
<dbReference type="InterPro" id="IPR014729">
    <property type="entry name" value="Rossmann-like_a/b/a_fold"/>
</dbReference>
<dbReference type="EMBL" id="JAEDAH010000032">
    <property type="protein sequence ID" value="MCA6063278.1"/>
    <property type="molecule type" value="Genomic_DNA"/>
</dbReference>
<reference evidence="10 11" key="1">
    <citation type="submission" date="2020-12" db="EMBL/GenBank/DDBJ databases">
        <title>Novel Thalassolituus-related marine hydrocarbonoclastic bacteria mediated algae-derived hydrocarbons mineralization in twilight zone of the northern South China Sea.</title>
        <authorList>
            <person name="Dong C."/>
        </authorList>
    </citation>
    <scope>NUCLEOTIDE SEQUENCE [LARGE SCALE GENOMIC DNA]</scope>
    <source>
        <strain evidence="10 11">IMCC1826</strain>
    </source>
</reference>
<name>A0ABS7ZQ13_9GAMM</name>
<dbReference type="PANTHER" id="PTHR43766:SF1">
    <property type="entry name" value="TRYPTOPHAN--TRNA LIGASE, MITOCHONDRIAL"/>
    <property type="match status" value="1"/>
</dbReference>
<evidence type="ECO:0000256" key="1">
    <source>
        <dbReference type="ARBA" id="ARBA00005594"/>
    </source>
</evidence>
<dbReference type="InterPro" id="IPR001412">
    <property type="entry name" value="aa-tRNA-synth_I_CS"/>
</dbReference>
<evidence type="ECO:0000256" key="2">
    <source>
        <dbReference type="ARBA" id="ARBA00013161"/>
    </source>
</evidence>
<comment type="similarity">
    <text evidence="1 9">Belongs to the class-I aminoacyl-tRNA synthetase family.</text>
</comment>